<evidence type="ECO:0000256" key="1">
    <source>
        <dbReference type="ARBA" id="ARBA00005725"/>
    </source>
</evidence>
<name>A0A1E3B1I5_ASPCR</name>
<dbReference type="GO" id="GO:0016491">
    <property type="term" value="F:oxidoreductase activity"/>
    <property type="evidence" value="ECO:0007669"/>
    <property type="project" value="UniProtKB-KW"/>
</dbReference>
<dbReference type="VEuPathDB" id="FungiDB:SI65_09772"/>
<dbReference type="SUPFAM" id="SSF51735">
    <property type="entry name" value="NAD(P)-binding Rossmann-fold domains"/>
    <property type="match status" value="1"/>
</dbReference>
<comment type="similarity">
    <text evidence="1">Belongs to the NmrA-type oxidoreductase family. Isoflavone reductase subfamily.</text>
</comment>
<dbReference type="AlphaFoldDB" id="A0A1E3B1I5"/>
<evidence type="ECO:0000256" key="2">
    <source>
        <dbReference type="ARBA" id="ARBA00022857"/>
    </source>
</evidence>
<dbReference type="OrthoDB" id="10000533at2759"/>
<organism evidence="5 6">
    <name type="scientific">Aspergillus cristatus</name>
    <name type="common">Chinese Fuzhuan brick tea-fermentation fungus</name>
    <name type="synonym">Eurotium cristatum</name>
    <dbReference type="NCBI Taxonomy" id="573508"/>
    <lineage>
        <taxon>Eukaryota</taxon>
        <taxon>Fungi</taxon>
        <taxon>Dikarya</taxon>
        <taxon>Ascomycota</taxon>
        <taxon>Pezizomycotina</taxon>
        <taxon>Eurotiomycetes</taxon>
        <taxon>Eurotiomycetidae</taxon>
        <taxon>Eurotiales</taxon>
        <taxon>Aspergillaceae</taxon>
        <taxon>Aspergillus</taxon>
        <taxon>Aspergillus subgen. Aspergillus</taxon>
    </lineage>
</organism>
<protein>
    <recommendedName>
        <fullName evidence="4">NmrA-like domain-containing protein</fullName>
    </recommendedName>
</protein>
<dbReference type="InterPro" id="IPR036291">
    <property type="entry name" value="NAD(P)-bd_dom_sf"/>
</dbReference>
<dbReference type="Proteomes" id="UP000094569">
    <property type="component" value="Unassembled WGS sequence"/>
</dbReference>
<dbReference type="Pfam" id="PF05368">
    <property type="entry name" value="NmrA"/>
    <property type="match status" value="1"/>
</dbReference>
<dbReference type="CDD" id="cd05259">
    <property type="entry name" value="PCBER_SDR_a"/>
    <property type="match status" value="1"/>
</dbReference>
<sequence length="311" mass="35046">MLVVAVAGGTGDVGQTIVDELLRVAKFKIVVLTRENPESQKRQAQDGTVPVTINYNDSDSISRRLEENAVHTIISTLPMTSEECSQSQVNLIRAADESTCTKRFIPSEYAHINTPELLELDPTTQWWLDAVDCLKKSELQYTRFATGFFMDYWGMPHVETHLAPLTFGIDMRNCQAAIPGDGNDHLSLTYSKDLAKFVVRTLDLDEWPDLSIGVGDDITFNEMLRLAEEARGEKFQVTYDRVDSLNEGKATMLPIPEGAPFSADEMTEYNALFGQFTVRGIFHVPTENRLKFPDLKPLTFKEFLSKTWEGH</sequence>
<accession>A0A1E3B1I5</accession>
<feature type="domain" description="NmrA-like" evidence="4">
    <location>
        <begin position="4"/>
        <end position="304"/>
    </location>
</feature>
<keyword evidence="6" id="KW-1185">Reference proteome</keyword>
<dbReference type="Gene3D" id="3.40.50.720">
    <property type="entry name" value="NAD(P)-binding Rossmann-like Domain"/>
    <property type="match status" value="1"/>
</dbReference>
<evidence type="ECO:0000256" key="3">
    <source>
        <dbReference type="ARBA" id="ARBA00023002"/>
    </source>
</evidence>
<dbReference type="PANTHER" id="PTHR47706">
    <property type="entry name" value="NMRA-LIKE FAMILY PROTEIN"/>
    <property type="match status" value="1"/>
</dbReference>
<proteinExistence type="inferred from homology"/>
<dbReference type="PANTHER" id="PTHR47706:SF4">
    <property type="entry name" value="NMRA-LIKE DOMAIN-CONTAINING PROTEIN"/>
    <property type="match status" value="1"/>
</dbReference>
<dbReference type="Gene3D" id="3.90.25.10">
    <property type="entry name" value="UDP-galactose 4-epimerase, domain 1"/>
    <property type="match status" value="1"/>
</dbReference>
<dbReference type="InterPro" id="IPR051609">
    <property type="entry name" value="NmrA/Isoflavone_reductase-like"/>
</dbReference>
<evidence type="ECO:0000259" key="4">
    <source>
        <dbReference type="Pfam" id="PF05368"/>
    </source>
</evidence>
<evidence type="ECO:0000313" key="6">
    <source>
        <dbReference type="Proteomes" id="UP000094569"/>
    </source>
</evidence>
<comment type="caution">
    <text evidence="5">The sequence shown here is derived from an EMBL/GenBank/DDBJ whole genome shotgun (WGS) entry which is preliminary data.</text>
</comment>
<dbReference type="InterPro" id="IPR045312">
    <property type="entry name" value="PCBER-like"/>
</dbReference>
<dbReference type="EMBL" id="JXNT01000021">
    <property type="protein sequence ID" value="ODM14778.1"/>
    <property type="molecule type" value="Genomic_DNA"/>
</dbReference>
<keyword evidence="3" id="KW-0560">Oxidoreductase</keyword>
<keyword evidence="2" id="KW-0521">NADP</keyword>
<dbReference type="InterPro" id="IPR008030">
    <property type="entry name" value="NmrA-like"/>
</dbReference>
<evidence type="ECO:0000313" key="5">
    <source>
        <dbReference type="EMBL" id="ODM14778.1"/>
    </source>
</evidence>
<reference evidence="5 6" key="1">
    <citation type="journal article" date="2016" name="BMC Genomics">
        <title>Comparative genomic and transcriptomic analyses of the Fuzhuan brick tea-fermentation fungus Aspergillus cristatus.</title>
        <authorList>
            <person name="Ge Y."/>
            <person name="Wang Y."/>
            <person name="Liu Y."/>
            <person name="Tan Y."/>
            <person name="Ren X."/>
            <person name="Zhang X."/>
            <person name="Hyde K.D."/>
            <person name="Liu Y."/>
            <person name="Liu Z."/>
        </authorList>
    </citation>
    <scope>NUCLEOTIDE SEQUENCE [LARGE SCALE GENOMIC DNA]</scope>
    <source>
        <strain evidence="5 6">GZAAS20.1005</strain>
    </source>
</reference>
<gene>
    <name evidence="5" type="ORF">SI65_09772</name>
</gene>